<name>A0A9J6EU58_RHIMP</name>
<evidence type="ECO:0000313" key="1">
    <source>
        <dbReference type="EMBL" id="KAH8037727.1"/>
    </source>
</evidence>
<proteinExistence type="predicted"/>
<reference evidence="1" key="2">
    <citation type="submission" date="2021-09" db="EMBL/GenBank/DDBJ databases">
        <authorList>
            <person name="Jia N."/>
            <person name="Wang J."/>
            <person name="Shi W."/>
            <person name="Du L."/>
            <person name="Sun Y."/>
            <person name="Zhan W."/>
            <person name="Jiang J."/>
            <person name="Wang Q."/>
            <person name="Zhang B."/>
            <person name="Ji P."/>
            <person name="Sakyi L.B."/>
            <person name="Cui X."/>
            <person name="Yuan T."/>
            <person name="Jiang B."/>
            <person name="Yang W."/>
            <person name="Lam T.T.-Y."/>
            <person name="Chang Q."/>
            <person name="Ding S."/>
            <person name="Wang X."/>
            <person name="Zhu J."/>
            <person name="Ruan X."/>
            <person name="Zhao L."/>
            <person name="Wei J."/>
            <person name="Que T."/>
            <person name="Du C."/>
            <person name="Cheng J."/>
            <person name="Dai P."/>
            <person name="Han X."/>
            <person name="Huang E."/>
            <person name="Gao Y."/>
            <person name="Liu J."/>
            <person name="Shao H."/>
            <person name="Ye R."/>
            <person name="Li L."/>
            <person name="Wei W."/>
            <person name="Wang X."/>
            <person name="Wang C."/>
            <person name="Huo Q."/>
            <person name="Li W."/>
            <person name="Guo W."/>
            <person name="Chen H."/>
            <person name="Chen S."/>
            <person name="Zhou L."/>
            <person name="Zhou L."/>
            <person name="Ni X."/>
            <person name="Tian J."/>
            <person name="Zhou Y."/>
            <person name="Sheng Y."/>
            <person name="Liu T."/>
            <person name="Pan Y."/>
            <person name="Xia L."/>
            <person name="Li J."/>
            <person name="Zhao F."/>
            <person name="Cao W."/>
        </authorList>
    </citation>
    <scope>NUCLEOTIDE SEQUENCE</scope>
    <source>
        <strain evidence="1">Rmic-2018</strain>
        <tissue evidence="1">Larvae</tissue>
    </source>
</reference>
<dbReference type="Proteomes" id="UP000821866">
    <property type="component" value="Chromosome 10"/>
</dbReference>
<keyword evidence="2" id="KW-1185">Reference proteome</keyword>
<sequence length="212" mass="23114">MWLTPSASSSKCKQSTGHNQDAATRRATWASSWCQTPSPLERLATASKLPSLPKNHLRIVVRPGVGLDVRICSQRKVFIALTKAARLPPLATKEDIVSSNLVPNVFVVSTPQEANTLACYTVSEVILTEQRHPVATYLTTLRHFCRGVIRGIDIDFTDADLQCMLRTSCNPAVLGARQIKNTTTVVILFNGLKVPMLTADQSCIAALSTNAR</sequence>
<protein>
    <submittedName>
        <fullName evidence="1">Uncharacterized protein</fullName>
    </submittedName>
</protein>
<dbReference type="EMBL" id="JABSTU010000002">
    <property type="protein sequence ID" value="KAH8037727.1"/>
    <property type="molecule type" value="Genomic_DNA"/>
</dbReference>
<reference evidence="1" key="1">
    <citation type="journal article" date="2020" name="Cell">
        <title>Large-Scale Comparative Analyses of Tick Genomes Elucidate Their Genetic Diversity and Vector Capacities.</title>
        <authorList>
            <consortium name="Tick Genome and Microbiome Consortium (TIGMIC)"/>
            <person name="Jia N."/>
            <person name="Wang J."/>
            <person name="Shi W."/>
            <person name="Du L."/>
            <person name="Sun Y."/>
            <person name="Zhan W."/>
            <person name="Jiang J.F."/>
            <person name="Wang Q."/>
            <person name="Zhang B."/>
            <person name="Ji P."/>
            <person name="Bell-Sakyi L."/>
            <person name="Cui X.M."/>
            <person name="Yuan T.T."/>
            <person name="Jiang B.G."/>
            <person name="Yang W.F."/>
            <person name="Lam T.T."/>
            <person name="Chang Q.C."/>
            <person name="Ding S.J."/>
            <person name="Wang X.J."/>
            <person name="Zhu J.G."/>
            <person name="Ruan X.D."/>
            <person name="Zhao L."/>
            <person name="Wei J.T."/>
            <person name="Ye R.Z."/>
            <person name="Que T.C."/>
            <person name="Du C.H."/>
            <person name="Zhou Y.H."/>
            <person name="Cheng J.X."/>
            <person name="Dai P.F."/>
            <person name="Guo W.B."/>
            <person name="Han X.H."/>
            <person name="Huang E.J."/>
            <person name="Li L.F."/>
            <person name="Wei W."/>
            <person name="Gao Y.C."/>
            <person name="Liu J.Z."/>
            <person name="Shao H.Z."/>
            <person name="Wang X."/>
            <person name="Wang C.C."/>
            <person name="Yang T.C."/>
            <person name="Huo Q.B."/>
            <person name="Li W."/>
            <person name="Chen H.Y."/>
            <person name="Chen S.E."/>
            <person name="Zhou L.G."/>
            <person name="Ni X.B."/>
            <person name="Tian J.H."/>
            <person name="Sheng Y."/>
            <person name="Liu T."/>
            <person name="Pan Y.S."/>
            <person name="Xia L.Y."/>
            <person name="Li J."/>
            <person name="Zhao F."/>
            <person name="Cao W.C."/>
        </authorList>
    </citation>
    <scope>NUCLEOTIDE SEQUENCE</scope>
    <source>
        <strain evidence="1">Rmic-2018</strain>
    </source>
</reference>
<accession>A0A9J6EU58</accession>
<dbReference type="AlphaFoldDB" id="A0A9J6EU58"/>
<gene>
    <name evidence="1" type="ORF">HPB51_016275</name>
</gene>
<dbReference type="VEuPathDB" id="VectorBase:LOC119161888"/>
<organism evidence="1 2">
    <name type="scientific">Rhipicephalus microplus</name>
    <name type="common">Cattle tick</name>
    <name type="synonym">Boophilus microplus</name>
    <dbReference type="NCBI Taxonomy" id="6941"/>
    <lineage>
        <taxon>Eukaryota</taxon>
        <taxon>Metazoa</taxon>
        <taxon>Ecdysozoa</taxon>
        <taxon>Arthropoda</taxon>
        <taxon>Chelicerata</taxon>
        <taxon>Arachnida</taxon>
        <taxon>Acari</taxon>
        <taxon>Parasitiformes</taxon>
        <taxon>Ixodida</taxon>
        <taxon>Ixodoidea</taxon>
        <taxon>Ixodidae</taxon>
        <taxon>Rhipicephalinae</taxon>
        <taxon>Rhipicephalus</taxon>
        <taxon>Boophilus</taxon>
    </lineage>
</organism>
<evidence type="ECO:0000313" key="2">
    <source>
        <dbReference type="Proteomes" id="UP000821866"/>
    </source>
</evidence>
<comment type="caution">
    <text evidence="1">The sequence shown here is derived from an EMBL/GenBank/DDBJ whole genome shotgun (WGS) entry which is preliminary data.</text>
</comment>